<evidence type="ECO:0000313" key="2">
    <source>
        <dbReference type="Proteomes" id="UP000748308"/>
    </source>
</evidence>
<evidence type="ECO:0000313" key="1">
    <source>
        <dbReference type="EMBL" id="MBM3316921.1"/>
    </source>
</evidence>
<organism evidence="1 2">
    <name type="scientific">Eiseniibacteriota bacterium</name>
    <dbReference type="NCBI Taxonomy" id="2212470"/>
    <lineage>
        <taxon>Bacteria</taxon>
        <taxon>Candidatus Eiseniibacteriota</taxon>
    </lineage>
</organism>
<evidence type="ECO:0008006" key="3">
    <source>
        <dbReference type="Google" id="ProtNLM"/>
    </source>
</evidence>
<gene>
    <name evidence="1" type="ORF">FJY75_03620</name>
</gene>
<dbReference type="Proteomes" id="UP000748308">
    <property type="component" value="Unassembled WGS sequence"/>
</dbReference>
<protein>
    <recommendedName>
        <fullName evidence="3">FlgD Ig-like domain-containing protein</fullName>
    </recommendedName>
</protein>
<dbReference type="Gene3D" id="2.60.40.4070">
    <property type="match status" value="1"/>
</dbReference>
<dbReference type="EMBL" id="VGIY01000056">
    <property type="protein sequence ID" value="MBM3316921.1"/>
    <property type="molecule type" value="Genomic_DNA"/>
</dbReference>
<proteinExistence type="predicted"/>
<comment type="caution">
    <text evidence="1">The sequence shown here is derived from an EMBL/GenBank/DDBJ whole genome shotgun (WGS) entry which is preliminary data.</text>
</comment>
<reference evidence="1" key="1">
    <citation type="submission" date="2019-03" db="EMBL/GenBank/DDBJ databases">
        <title>Lake Tanganyika Metagenome-Assembled Genomes (MAGs).</title>
        <authorList>
            <person name="Tran P."/>
        </authorList>
    </citation>
    <scope>NUCLEOTIDE SEQUENCE</scope>
    <source>
        <strain evidence="1">M_DeepCast_400m_m2_100</strain>
    </source>
</reference>
<name>A0A938BQJ2_UNCEI</name>
<dbReference type="AlphaFoldDB" id="A0A938BQJ2"/>
<accession>A0A938BQJ2</accession>
<feature type="non-terminal residue" evidence="1">
    <location>
        <position position="1"/>
    </location>
</feature>
<sequence>REPAPGDTLGPVIVLQWEAPGETPRAGSRLTAELTDDSGIYVAGLAPPRSVVWTVEDLHGRLLVAEDLAGRVDFGEDYRSATVAFELPAALPGGEPLTLALEASDNLGRRSRASLDFVFGGAVSPGPLLGLVYNMPNPTEGGTRFFFEIGRDADVGVDIYTATGRKIVTLPGDRFTPARAREVGIHWDGRDADGDRLANGLYFYRVAARDAAGRREERVERLAVLR</sequence>